<gene>
    <name evidence="2" type="ORF">SAMN05192565_11267</name>
</gene>
<accession>A0A1I2UY41</accession>
<evidence type="ECO:0000313" key="2">
    <source>
        <dbReference type="EMBL" id="SFG81833.1"/>
    </source>
</evidence>
<keyword evidence="1" id="KW-1133">Transmembrane helix</keyword>
<dbReference type="EMBL" id="FOPM01000012">
    <property type="protein sequence ID" value="SFG81833.1"/>
    <property type="molecule type" value="Genomic_DNA"/>
</dbReference>
<evidence type="ECO:0000313" key="3">
    <source>
        <dbReference type="Proteomes" id="UP000199229"/>
    </source>
</evidence>
<name>A0A1I2UY41_9HYPH</name>
<keyword evidence="1" id="KW-0812">Transmembrane</keyword>
<keyword evidence="3" id="KW-1185">Reference proteome</keyword>
<dbReference type="OrthoDB" id="8006144at2"/>
<organism evidence="2 3">
    <name type="scientific">Methylobacterium gossipiicola</name>
    <dbReference type="NCBI Taxonomy" id="582675"/>
    <lineage>
        <taxon>Bacteria</taxon>
        <taxon>Pseudomonadati</taxon>
        <taxon>Pseudomonadota</taxon>
        <taxon>Alphaproteobacteria</taxon>
        <taxon>Hyphomicrobiales</taxon>
        <taxon>Methylobacteriaceae</taxon>
        <taxon>Methylobacterium</taxon>
    </lineage>
</organism>
<dbReference type="Proteomes" id="UP000199229">
    <property type="component" value="Unassembled WGS sequence"/>
</dbReference>
<sequence length="157" mass="16045">MRPDRQLVRLMAAMIVMIIAYVAPSAVQAHEGHHHGGHDHAAMTRAPKASVAPLAAPAPRDVGRSAAAVDATPVLLKAAVPARVAVLQSEDAGRGCCPGPCKGACCGTMSCCVPGILSAPMTMPTLAFGHVVLVTHDIDGRSGLGPEALPRPPRTLA</sequence>
<dbReference type="STRING" id="582675.SAMN05192565_11267"/>
<protein>
    <submittedName>
        <fullName evidence="2">Uncharacterized protein</fullName>
    </submittedName>
</protein>
<dbReference type="AlphaFoldDB" id="A0A1I2UY41"/>
<feature type="transmembrane region" description="Helical" evidence="1">
    <location>
        <begin position="7"/>
        <end position="24"/>
    </location>
</feature>
<proteinExistence type="predicted"/>
<keyword evidence="1" id="KW-0472">Membrane</keyword>
<reference evidence="3" key="1">
    <citation type="submission" date="2016-10" db="EMBL/GenBank/DDBJ databases">
        <authorList>
            <person name="Varghese N."/>
            <person name="Submissions S."/>
        </authorList>
    </citation>
    <scope>NUCLEOTIDE SEQUENCE [LARGE SCALE GENOMIC DNA]</scope>
    <source>
        <strain evidence="3">Gh-105</strain>
    </source>
</reference>
<evidence type="ECO:0000256" key="1">
    <source>
        <dbReference type="SAM" id="Phobius"/>
    </source>
</evidence>